<dbReference type="EnsemblProtists" id="EKX33788">
    <property type="protein sequence ID" value="EKX33788"/>
    <property type="gene ID" value="GUITHDRAFT_44529"/>
</dbReference>
<dbReference type="HOGENOM" id="CLU_030066_1_2_1"/>
<dbReference type="PROSITE" id="PS50022">
    <property type="entry name" value="FA58C_3"/>
    <property type="match status" value="1"/>
</dbReference>
<dbReference type="SUPFAM" id="SSF49785">
    <property type="entry name" value="Galactose-binding domain-like"/>
    <property type="match status" value="1"/>
</dbReference>
<dbReference type="eggNOG" id="KOG3516">
    <property type="taxonomic scope" value="Eukaryota"/>
</dbReference>
<evidence type="ECO:0000313" key="4">
    <source>
        <dbReference type="Proteomes" id="UP000011087"/>
    </source>
</evidence>
<evidence type="ECO:0000313" key="2">
    <source>
        <dbReference type="EMBL" id="EKX33788.1"/>
    </source>
</evidence>
<feature type="non-terminal residue" evidence="2">
    <location>
        <position position="107"/>
    </location>
</feature>
<dbReference type="OrthoDB" id="5985199at2759"/>
<feature type="domain" description="F5/8 type C" evidence="1">
    <location>
        <begin position="1"/>
        <end position="107"/>
    </location>
</feature>
<dbReference type="AlphaFoldDB" id="L1IC52"/>
<dbReference type="Proteomes" id="UP000011087">
    <property type="component" value="Unassembled WGS sequence"/>
</dbReference>
<dbReference type="InterPro" id="IPR000421">
    <property type="entry name" value="FA58C"/>
</dbReference>
<dbReference type="Pfam" id="PF00754">
    <property type="entry name" value="F5_F8_type_C"/>
    <property type="match status" value="1"/>
</dbReference>
<organism evidence="2">
    <name type="scientific">Guillardia theta (strain CCMP2712)</name>
    <name type="common">Cryptophyte</name>
    <dbReference type="NCBI Taxonomy" id="905079"/>
    <lineage>
        <taxon>Eukaryota</taxon>
        <taxon>Cryptophyceae</taxon>
        <taxon>Pyrenomonadales</taxon>
        <taxon>Geminigeraceae</taxon>
        <taxon>Guillardia</taxon>
    </lineage>
</organism>
<dbReference type="PANTHER" id="PTHR24543">
    <property type="entry name" value="MULTICOPPER OXIDASE-RELATED"/>
    <property type="match status" value="1"/>
</dbReference>
<reference evidence="4" key="2">
    <citation type="submission" date="2012-11" db="EMBL/GenBank/DDBJ databases">
        <authorList>
            <person name="Kuo A."/>
            <person name="Curtis B.A."/>
            <person name="Tanifuji G."/>
            <person name="Burki F."/>
            <person name="Gruber A."/>
            <person name="Irimia M."/>
            <person name="Maruyama S."/>
            <person name="Arias M.C."/>
            <person name="Ball S.G."/>
            <person name="Gile G.H."/>
            <person name="Hirakawa Y."/>
            <person name="Hopkins J.F."/>
            <person name="Rensing S.A."/>
            <person name="Schmutz J."/>
            <person name="Symeonidi A."/>
            <person name="Elias M."/>
            <person name="Eveleigh R.J."/>
            <person name="Herman E.K."/>
            <person name="Klute M.J."/>
            <person name="Nakayama T."/>
            <person name="Obornik M."/>
            <person name="Reyes-Prieto A."/>
            <person name="Armbrust E.V."/>
            <person name="Aves S.J."/>
            <person name="Beiko R.G."/>
            <person name="Coutinho P."/>
            <person name="Dacks J.B."/>
            <person name="Durnford D.G."/>
            <person name="Fast N.M."/>
            <person name="Green B.R."/>
            <person name="Grisdale C."/>
            <person name="Hempe F."/>
            <person name="Henrissat B."/>
            <person name="Hoppner M.P."/>
            <person name="Ishida K.-I."/>
            <person name="Kim E."/>
            <person name="Koreny L."/>
            <person name="Kroth P.G."/>
            <person name="Liu Y."/>
            <person name="Malik S.-B."/>
            <person name="Maier U.G."/>
            <person name="McRose D."/>
            <person name="Mock T."/>
            <person name="Neilson J.A."/>
            <person name="Onodera N.T."/>
            <person name="Poole A.M."/>
            <person name="Pritham E.J."/>
            <person name="Richards T.A."/>
            <person name="Rocap G."/>
            <person name="Roy S.W."/>
            <person name="Sarai C."/>
            <person name="Schaack S."/>
            <person name="Shirato S."/>
            <person name="Slamovits C.H."/>
            <person name="Spencer D.F."/>
            <person name="Suzuki S."/>
            <person name="Worden A.Z."/>
            <person name="Zauner S."/>
            <person name="Barry K."/>
            <person name="Bell C."/>
            <person name="Bharti A.K."/>
            <person name="Crow J.A."/>
            <person name="Grimwood J."/>
            <person name="Kramer R."/>
            <person name="Lindquist E."/>
            <person name="Lucas S."/>
            <person name="Salamov A."/>
            <person name="McFadden G.I."/>
            <person name="Lane C.E."/>
            <person name="Keeling P.J."/>
            <person name="Gray M.W."/>
            <person name="Grigoriev I.V."/>
            <person name="Archibald J.M."/>
        </authorList>
    </citation>
    <scope>NUCLEOTIDE SEQUENCE</scope>
    <source>
        <strain evidence="4">CCMP2712</strain>
    </source>
</reference>
<keyword evidence="4" id="KW-1185">Reference proteome</keyword>
<reference evidence="3" key="3">
    <citation type="submission" date="2016-03" db="UniProtKB">
        <authorList>
            <consortium name="EnsemblProtists"/>
        </authorList>
    </citation>
    <scope>IDENTIFICATION</scope>
</reference>
<dbReference type="STRING" id="905079.L1IC52"/>
<dbReference type="EMBL" id="JH993129">
    <property type="protein sequence ID" value="EKX33788.1"/>
    <property type="molecule type" value="Genomic_DNA"/>
</dbReference>
<dbReference type="Gene3D" id="2.60.120.260">
    <property type="entry name" value="Galactose-binding domain-like"/>
    <property type="match status" value="1"/>
</dbReference>
<reference evidence="2 4" key="1">
    <citation type="journal article" date="2012" name="Nature">
        <title>Algal genomes reveal evolutionary mosaicism and the fate of nucleomorphs.</title>
        <authorList>
            <consortium name="DOE Joint Genome Institute"/>
            <person name="Curtis B.A."/>
            <person name="Tanifuji G."/>
            <person name="Burki F."/>
            <person name="Gruber A."/>
            <person name="Irimia M."/>
            <person name="Maruyama S."/>
            <person name="Arias M.C."/>
            <person name="Ball S.G."/>
            <person name="Gile G.H."/>
            <person name="Hirakawa Y."/>
            <person name="Hopkins J.F."/>
            <person name="Kuo A."/>
            <person name="Rensing S.A."/>
            <person name="Schmutz J."/>
            <person name="Symeonidi A."/>
            <person name="Elias M."/>
            <person name="Eveleigh R.J."/>
            <person name="Herman E.K."/>
            <person name="Klute M.J."/>
            <person name="Nakayama T."/>
            <person name="Obornik M."/>
            <person name="Reyes-Prieto A."/>
            <person name="Armbrust E.V."/>
            <person name="Aves S.J."/>
            <person name="Beiko R.G."/>
            <person name="Coutinho P."/>
            <person name="Dacks J.B."/>
            <person name="Durnford D.G."/>
            <person name="Fast N.M."/>
            <person name="Green B.R."/>
            <person name="Grisdale C.J."/>
            <person name="Hempel F."/>
            <person name="Henrissat B."/>
            <person name="Hoppner M.P."/>
            <person name="Ishida K."/>
            <person name="Kim E."/>
            <person name="Koreny L."/>
            <person name="Kroth P.G."/>
            <person name="Liu Y."/>
            <person name="Malik S.B."/>
            <person name="Maier U.G."/>
            <person name="McRose D."/>
            <person name="Mock T."/>
            <person name="Neilson J.A."/>
            <person name="Onodera N.T."/>
            <person name="Poole A.M."/>
            <person name="Pritham E.J."/>
            <person name="Richards T.A."/>
            <person name="Rocap G."/>
            <person name="Roy S.W."/>
            <person name="Sarai C."/>
            <person name="Schaack S."/>
            <person name="Shirato S."/>
            <person name="Slamovits C.H."/>
            <person name="Spencer D.F."/>
            <person name="Suzuki S."/>
            <person name="Worden A.Z."/>
            <person name="Zauner S."/>
            <person name="Barry K."/>
            <person name="Bell C."/>
            <person name="Bharti A.K."/>
            <person name="Crow J.A."/>
            <person name="Grimwood J."/>
            <person name="Kramer R."/>
            <person name="Lindquist E."/>
            <person name="Lucas S."/>
            <person name="Salamov A."/>
            <person name="McFadden G.I."/>
            <person name="Lane C.E."/>
            <person name="Keeling P.J."/>
            <person name="Gray M.W."/>
            <person name="Grigoriev I.V."/>
            <person name="Archibald J.M."/>
        </authorList>
    </citation>
    <scope>NUCLEOTIDE SEQUENCE</scope>
    <source>
        <strain evidence="2 4">CCMP2712</strain>
    </source>
</reference>
<evidence type="ECO:0000259" key="1">
    <source>
        <dbReference type="PROSITE" id="PS50022"/>
    </source>
</evidence>
<gene>
    <name evidence="2" type="ORF">GUITHDRAFT_44529</name>
</gene>
<dbReference type="RefSeq" id="XP_005820768.1">
    <property type="nucleotide sequence ID" value="XM_005820711.1"/>
</dbReference>
<dbReference type="PANTHER" id="PTHR24543:SF325">
    <property type="entry name" value="F5_8 TYPE C DOMAIN-CONTAINING PROTEIN"/>
    <property type="match status" value="1"/>
</dbReference>
<proteinExistence type="predicted"/>
<feature type="non-terminal residue" evidence="2">
    <location>
        <position position="1"/>
    </location>
</feature>
<dbReference type="KEGG" id="gtt:GUITHDRAFT_44529"/>
<sequence length="107" mass="12122">GRGRLNSKQAWSAAENKPGEFMVLDTGSIQSISGVITQGRHDEDQWVTSFKVLVSADGIQWDDVHCGRIFKGNSDRDTKVKTVFDYPARGRYVMIEPQTFDKHMSMR</sequence>
<dbReference type="CDD" id="cd00057">
    <property type="entry name" value="FA58C"/>
    <property type="match status" value="1"/>
</dbReference>
<dbReference type="InterPro" id="IPR008979">
    <property type="entry name" value="Galactose-bd-like_sf"/>
</dbReference>
<accession>L1IC52</accession>
<dbReference type="PaxDb" id="55529-EKX33788"/>
<dbReference type="GeneID" id="17290539"/>
<protein>
    <recommendedName>
        <fullName evidence="1">F5/8 type C domain-containing protein</fullName>
    </recommendedName>
</protein>
<evidence type="ECO:0000313" key="3">
    <source>
        <dbReference type="EnsemblProtists" id="EKX33788"/>
    </source>
</evidence>
<dbReference type="OMA" id="NICIRAE"/>
<name>L1IC52_GUITC</name>